<dbReference type="PANTHER" id="PTHR45614">
    <property type="entry name" value="MYB PROTEIN-RELATED"/>
    <property type="match status" value="1"/>
</dbReference>
<dbReference type="RefSeq" id="XP_068362993.1">
    <property type="nucleotide sequence ID" value="XM_068491863.1"/>
</dbReference>
<dbReference type="GO" id="GO:0000981">
    <property type="term" value="F:DNA-binding transcription factor activity, RNA polymerase II-specific"/>
    <property type="evidence" value="ECO:0007669"/>
    <property type="project" value="TreeGrafter"/>
</dbReference>
<dbReference type="EMBL" id="MLAK01000627">
    <property type="protein sequence ID" value="OHT09857.1"/>
    <property type="molecule type" value="Genomic_DNA"/>
</dbReference>
<proteinExistence type="predicted"/>
<dbReference type="PROSITE" id="PS50090">
    <property type="entry name" value="MYB_LIKE"/>
    <property type="match status" value="2"/>
</dbReference>
<dbReference type="SMART" id="SM00717">
    <property type="entry name" value="SANT"/>
    <property type="match status" value="2"/>
</dbReference>
<dbReference type="PROSITE" id="PS51294">
    <property type="entry name" value="HTH_MYB"/>
    <property type="match status" value="2"/>
</dbReference>
<gene>
    <name evidence="4" type="ORF">TRFO_04385</name>
</gene>
<dbReference type="SUPFAM" id="SSF46689">
    <property type="entry name" value="Homeodomain-like"/>
    <property type="match status" value="1"/>
</dbReference>
<dbReference type="Pfam" id="PF00249">
    <property type="entry name" value="Myb_DNA-binding"/>
    <property type="match status" value="2"/>
</dbReference>
<dbReference type="InterPro" id="IPR009057">
    <property type="entry name" value="Homeodomain-like_sf"/>
</dbReference>
<evidence type="ECO:0000259" key="3">
    <source>
        <dbReference type="PROSITE" id="PS51294"/>
    </source>
</evidence>
<name>A0A1J4KEJ5_9EUKA</name>
<comment type="caution">
    <text evidence="4">The sequence shown here is derived from an EMBL/GenBank/DDBJ whole genome shotgun (WGS) entry which is preliminary data.</text>
</comment>
<dbReference type="Proteomes" id="UP000179807">
    <property type="component" value="Unassembled WGS sequence"/>
</dbReference>
<dbReference type="AlphaFoldDB" id="A0A1J4KEJ5"/>
<dbReference type="InterPro" id="IPR050560">
    <property type="entry name" value="MYB_TF"/>
</dbReference>
<feature type="compositionally biased region" description="Low complexity" evidence="1">
    <location>
        <begin position="62"/>
        <end position="102"/>
    </location>
</feature>
<evidence type="ECO:0000313" key="4">
    <source>
        <dbReference type="EMBL" id="OHT09857.1"/>
    </source>
</evidence>
<dbReference type="PANTHER" id="PTHR45614:SF241">
    <property type="entry name" value="MYB-LIKE DNA-BINDING PROTEIN"/>
    <property type="match status" value="1"/>
</dbReference>
<dbReference type="InterPro" id="IPR017930">
    <property type="entry name" value="Myb_dom"/>
</dbReference>
<dbReference type="Gene3D" id="1.10.10.60">
    <property type="entry name" value="Homeodomain-like"/>
    <property type="match status" value="2"/>
</dbReference>
<dbReference type="GO" id="GO:0005634">
    <property type="term" value="C:nucleus"/>
    <property type="evidence" value="ECO:0007669"/>
    <property type="project" value="TreeGrafter"/>
</dbReference>
<feature type="compositionally biased region" description="Polar residues" evidence="1">
    <location>
        <begin position="41"/>
        <end position="61"/>
    </location>
</feature>
<accession>A0A1J4KEJ5</accession>
<feature type="region of interest" description="Disordered" evidence="1">
    <location>
        <begin position="41"/>
        <end position="122"/>
    </location>
</feature>
<feature type="domain" description="Myb-like" evidence="2">
    <location>
        <begin position="175"/>
        <end position="225"/>
    </location>
</feature>
<dbReference type="GeneID" id="94826567"/>
<evidence type="ECO:0000313" key="5">
    <source>
        <dbReference type="Proteomes" id="UP000179807"/>
    </source>
</evidence>
<reference evidence="4" key="1">
    <citation type="submission" date="2016-10" db="EMBL/GenBank/DDBJ databases">
        <authorList>
            <person name="Benchimol M."/>
            <person name="Almeida L.G."/>
            <person name="Vasconcelos A.T."/>
            <person name="Perreira-Neves A."/>
            <person name="Rosa I.A."/>
            <person name="Tasca T."/>
            <person name="Bogo M.R."/>
            <person name="de Souza W."/>
        </authorList>
    </citation>
    <scope>NUCLEOTIDE SEQUENCE [LARGE SCALE GENOMIC DNA]</scope>
    <source>
        <strain evidence="4">K</strain>
    </source>
</reference>
<evidence type="ECO:0000256" key="1">
    <source>
        <dbReference type="SAM" id="MobiDB-lite"/>
    </source>
</evidence>
<dbReference type="InterPro" id="IPR001005">
    <property type="entry name" value="SANT/Myb"/>
</dbReference>
<evidence type="ECO:0000259" key="2">
    <source>
        <dbReference type="PROSITE" id="PS50090"/>
    </source>
</evidence>
<dbReference type="GO" id="GO:0000978">
    <property type="term" value="F:RNA polymerase II cis-regulatory region sequence-specific DNA binding"/>
    <property type="evidence" value="ECO:0007669"/>
    <property type="project" value="TreeGrafter"/>
</dbReference>
<feature type="compositionally biased region" description="Polar residues" evidence="1">
    <location>
        <begin position="103"/>
        <end position="122"/>
    </location>
</feature>
<feature type="domain" description="HTH myb-type" evidence="3">
    <location>
        <begin position="175"/>
        <end position="229"/>
    </location>
</feature>
<sequence>MISVNCGNSSKPLLPSITELPLDDLCLRTFETCQPLIPASSLKSIENPPTSTQQSQKPFTPNSFNNQANIASQSSSALPQSSPAKINDQQINSSQSSNLIPSMNFNPNATTDSINSDNTVKQNAIGKGPWTIQEDKMLLDAMATFSGHVCWEELSKMIPGRTAKQCRERWQFRLHPDVSKAPFEQWEDDLITKERLSMGNHWTQIAAKLPGRTSCSVKNRWYTVLRHRKNQKIQRRPKALVPPSPFYYETLMLRDKNCPKKDIPQQYCPQPFNCAL</sequence>
<dbReference type="OrthoDB" id="1690618at2759"/>
<feature type="domain" description="Myb-like" evidence="2">
    <location>
        <begin position="122"/>
        <end position="174"/>
    </location>
</feature>
<organism evidence="4 5">
    <name type="scientific">Tritrichomonas foetus</name>
    <dbReference type="NCBI Taxonomy" id="1144522"/>
    <lineage>
        <taxon>Eukaryota</taxon>
        <taxon>Metamonada</taxon>
        <taxon>Parabasalia</taxon>
        <taxon>Tritrichomonadida</taxon>
        <taxon>Tritrichomonadidae</taxon>
        <taxon>Tritrichomonas</taxon>
    </lineage>
</organism>
<keyword evidence="5" id="KW-1185">Reference proteome</keyword>
<dbReference type="VEuPathDB" id="TrichDB:TRFO_04385"/>
<feature type="domain" description="HTH myb-type" evidence="3">
    <location>
        <begin position="122"/>
        <end position="171"/>
    </location>
</feature>
<protein>
    <submittedName>
        <fullName evidence="4">Myb-like DNA-binding domain containing protein</fullName>
    </submittedName>
</protein>
<dbReference type="CDD" id="cd00167">
    <property type="entry name" value="SANT"/>
    <property type="match status" value="2"/>
</dbReference>